<dbReference type="Proteomes" id="UP000601108">
    <property type="component" value="Unassembled WGS sequence"/>
</dbReference>
<accession>A0A918JTZ8</accession>
<keyword evidence="4" id="KW-1185">Reference proteome</keyword>
<evidence type="ECO:0000256" key="1">
    <source>
        <dbReference type="SAM" id="Coils"/>
    </source>
</evidence>
<protein>
    <recommendedName>
        <fullName evidence="5">DUF4468 domain-containing protein</fullName>
    </recommendedName>
</protein>
<feature type="coiled-coil region" evidence="1">
    <location>
        <begin position="174"/>
        <end position="202"/>
    </location>
</feature>
<keyword evidence="1" id="KW-0175">Coiled coil</keyword>
<evidence type="ECO:0000313" key="3">
    <source>
        <dbReference type="EMBL" id="GGX13869.1"/>
    </source>
</evidence>
<evidence type="ECO:0000256" key="2">
    <source>
        <dbReference type="SAM" id="SignalP"/>
    </source>
</evidence>
<evidence type="ECO:0008006" key="5">
    <source>
        <dbReference type="Google" id="ProtNLM"/>
    </source>
</evidence>
<feature type="signal peptide" evidence="2">
    <location>
        <begin position="1"/>
        <end position="18"/>
    </location>
</feature>
<comment type="caution">
    <text evidence="3">The sequence shown here is derived from an EMBL/GenBank/DDBJ whole genome shotgun (WGS) entry which is preliminary data.</text>
</comment>
<dbReference type="EMBL" id="BMWS01000007">
    <property type="protein sequence ID" value="GGX13869.1"/>
    <property type="molecule type" value="Genomic_DNA"/>
</dbReference>
<reference evidence="3 4" key="1">
    <citation type="journal article" date="2014" name="Int. J. Syst. Evol. Microbiol.">
        <title>Complete genome sequence of Corynebacterium casei LMG S-19264T (=DSM 44701T), isolated from a smear-ripened cheese.</title>
        <authorList>
            <consortium name="US DOE Joint Genome Institute (JGI-PGF)"/>
            <person name="Walter F."/>
            <person name="Albersmeier A."/>
            <person name="Kalinowski J."/>
            <person name="Ruckert C."/>
        </authorList>
    </citation>
    <scope>NUCLEOTIDE SEQUENCE [LARGE SCALE GENOMIC DNA]</scope>
    <source>
        <strain evidence="3 4">KCTC 12285</strain>
    </source>
</reference>
<sequence>MRKILLFLCLALSSTIFAQLPRDLLNTIKKDYTFEDYSGNIYMTSGYKDANVIHEKSTTFDAKLRYNIHTDALEYDSGSQLYELVKKPTIHARIDGDYFYYCTFESQRGVDRSGYYILVELSNGYSIYKRLTLKIREPRNGVGVGAPIESGAVRSSTTYYLEEAGVIMELPMSKKDMLAVFNDKENELKEYLKKEKIRLRKEEDLVRLVARYNALKSSGSASSQSLLSNRVDRN</sequence>
<proteinExistence type="predicted"/>
<name>A0A918JTZ8_9FLAO</name>
<keyword evidence="2" id="KW-0732">Signal</keyword>
<dbReference type="RefSeq" id="WP_027411485.1">
    <property type="nucleotide sequence ID" value="NZ_BMWS01000007.1"/>
</dbReference>
<organism evidence="3 4">
    <name type="scientific">Aquimarina muelleri</name>
    <dbReference type="NCBI Taxonomy" id="279356"/>
    <lineage>
        <taxon>Bacteria</taxon>
        <taxon>Pseudomonadati</taxon>
        <taxon>Bacteroidota</taxon>
        <taxon>Flavobacteriia</taxon>
        <taxon>Flavobacteriales</taxon>
        <taxon>Flavobacteriaceae</taxon>
        <taxon>Aquimarina</taxon>
    </lineage>
</organism>
<gene>
    <name evidence="3" type="ORF">GCM10007384_14320</name>
</gene>
<evidence type="ECO:0000313" key="4">
    <source>
        <dbReference type="Proteomes" id="UP000601108"/>
    </source>
</evidence>
<feature type="chain" id="PRO_5037159048" description="DUF4468 domain-containing protein" evidence="2">
    <location>
        <begin position="19"/>
        <end position="234"/>
    </location>
</feature>
<dbReference type="AlphaFoldDB" id="A0A918JTZ8"/>